<dbReference type="PANTHER" id="PTHR10219">
    <property type="entry name" value="GLYCOLIPID TRANSFER PROTEIN-RELATED"/>
    <property type="match status" value="1"/>
</dbReference>
<dbReference type="GO" id="GO:1902387">
    <property type="term" value="F:ceramide 1-phosphate binding"/>
    <property type="evidence" value="ECO:0007669"/>
    <property type="project" value="TreeGrafter"/>
</dbReference>
<accession>A0A9Q1QPG9</accession>
<name>A0A9Q1QPG9_9CARY</name>
<comment type="caution">
    <text evidence="2">The sequence shown here is derived from an EMBL/GenBank/DDBJ whole genome shotgun (WGS) entry which is preliminary data.</text>
</comment>
<dbReference type="Pfam" id="PF08718">
    <property type="entry name" value="GLTP"/>
    <property type="match status" value="1"/>
</dbReference>
<evidence type="ECO:0000313" key="3">
    <source>
        <dbReference type="Proteomes" id="UP001153076"/>
    </source>
</evidence>
<reference evidence="2" key="1">
    <citation type="submission" date="2022-04" db="EMBL/GenBank/DDBJ databases">
        <title>Carnegiea gigantea Genome sequencing and assembly v2.</title>
        <authorList>
            <person name="Copetti D."/>
            <person name="Sanderson M.J."/>
            <person name="Burquez A."/>
            <person name="Wojciechowski M.F."/>
        </authorList>
    </citation>
    <scope>NUCLEOTIDE SEQUENCE</scope>
    <source>
        <strain evidence="2">SGP5-SGP5p</strain>
        <tissue evidence="2">Aerial part</tissue>
    </source>
</reference>
<sequence>MKRRREMEMEVRETEMRSAIEELSVLVKLNQKNSTPAAHVIGSEIHQQEVAVSSIPTKPFLSLCYCLLQVLDKIGPTMAVLRQDVYKNIQRLEMVCESDPTYSNLVEIIKKEAVERNAKKSDSCSRALVWLTRSLDFTGALLERIAMNPRGSMEQMVADSYEITLKPWHGWISAAAYKVALKLVPDSNTFINLLMAKGQDMKTLQDEINALLSLLLPLLQDTHSLLRSYGLEKFKST</sequence>
<organism evidence="2 3">
    <name type="scientific">Carnegiea gigantea</name>
    <dbReference type="NCBI Taxonomy" id="171969"/>
    <lineage>
        <taxon>Eukaryota</taxon>
        <taxon>Viridiplantae</taxon>
        <taxon>Streptophyta</taxon>
        <taxon>Embryophyta</taxon>
        <taxon>Tracheophyta</taxon>
        <taxon>Spermatophyta</taxon>
        <taxon>Magnoliopsida</taxon>
        <taxon>eudicotyledons</taxon>
        <taxon>Gunneridae</taxon>
        <taxon>Pentapetalae</taxon>
        <taxon>Caryophyllales</taxon>
        <taxon>Cactineae</taxon>
        <taxon>Cactaceae</taxon>
        <taxon>Cactoideae</taxon>
        <taxon>Echinocereeae</taxon>
        <taxon>Carnegiea</taxon>
    </lineage>
</organism>
<dbReference type="GO" id="GO:1902388">
    <property type="term" value="F:ceramide 1-phosphate transfer activity"/>
    <property type="evidence" value="ECO:0007669"/>
    <property type="project" value="TreeGrafter"/>
</dbReference>
<dbReference type="AlphaFoldDB" id="A0A9Q1QPG9"/>
<dbReference type="GO" id="GO:0016020">
    <property type="term" value="C:membrane"/>
    <property type="evidence" value="ECO:0007669"/>
    <property type="project" value="TreeGrafter"/>
</dbReference>
<dbReference type="SUPFAM" id="SSF110004">
    <property type="entry name" value="Glycolipid transfer protein, GLTP"/>
    <property type="match status" value="1"/>
</dbReference>
<dbReference type="GO" id="GO:0005829">
    <property type="term" value="C:cytosol"/>
    <property type="evidence" value="ECO:0007669"/>
    <property type="project" value="TreeGrafter"/>
</dbReference>
<proteinExistence type="predicted"/>
<dbReference type="PANTHER" id="PTHR10219:SF34">
    <property type="entry name" value="GLYCOLIPID TRANSFER PROTEIN 3"/>
    <property type="match status" value="1"/>
</dbReference>
<evidence type="ECO:0000313" key="2">
    <source>
        <dbReference type="EMBL" id="KAJ8450388.1"/>
    </source>
</evidence>
<dbReference type="Gene3D" id="1.10.3520.10">
    <property type="entry name" value="Glycolipid transfer protein"/>
    <property type="match status" value="1"/>
</dbReference>
<gene>
    <name evidence="2" type="ORF">Cgig2_004845</name>
</gene>
<evidence type="ECO:0000259" key="1">
    <source>
        <dbReference type="Pfam" id="PF08718"/>
    </source>
</evidence>
<protein>
    <recommendedName>
        <fullName evidence="1">Glycolipid transfer protein domain-containing protein</fullName>
    </recommendedName>
</protein>
<dbReference type="InterPro" id="IPR014830">
    <property type="entry name" value="Glycolipid_transfer_prot_dom"/>
</dbReference>
<dbReference type="InterPro" id="IPR036497">
    <property type="entry name" value="GLTP_sf"/>
</dbReference>
<feature type="domain" description="Glycolipid transfer protein" evidence="1">
    <location>
        <begin position="55"/>
        <end position="195"/>
    </location>
</feature>
<dbReference type="OrthoDB" id="205255at2759"/>
<keyword evidence="3" id="KW-1185">Reference proteome</keyword>
<dbReference type="Proteomes" id="UP001153076">
    <property type="component" value="Unassembled WGS sequence"/>
</dbReference>
<dbReference type="EMBL" id="JAKOGI010000016">
    <property type="protein sequence ID" value="KAJ8450388.1"/>
    <property type="molecule type" value="Genomic_DNA"/>
</dbReference>